<keyword evidence="2" id="KW-0732">Signal</keyword>
<proteinExistence type="predicted"/>
<evidence type="ECO:0000313" key="5">
    <source>
        <dbReference type="Proteomes" id="UP000800094"/>
    </source>
</evidence>
<dbReference type="InterPro" id="IPR035940">
    <property type="entry name" value="CAP_sf"/>
</dbReference>
<accession>A0A6A6HZQ1</accession>
<dbReference type="GeneID" id="54583468"/>
<feature type="signal peptide" evidence="2">
    <location>
        <begin position="1"/>
        <end position="18"/>
    </location>
</feature>
<name>A0A6A6HZQ1_9PLEO</name>
<organism evidence="4 5">
    <name type="scientific">Trematosphaeria pertusa</name>
    <dbReference type="NCBI Taxonomy" id="390896"/>
    <lineage>
        <taxon>Eukaryota</taxon>
        <taxon>Fungi</taxon>
        <taxon>Dikarya</taxon>
        <taxon>Ascomycota</taxon>
        <taxon>Pezizomycotina</taxon>
        <taxon>Dothideomycetes</taxon>
        <taxon>Pleosporomycetidae</taxon>
        <taxon>Pleosporales</taxon>
        <taxon>Massarineae</taxon>
        <taxon>Trematosphaeriaceae</taxon>
        <taxon>Trematosphaeria</taxon>
    </lineage>
</organism>
<feature type="domain" description="SCP" evidence="3">
    <location>
        <begin position="107"/>
        <end position="213"/>
    </location>
</feature>
<evidence type="ECO:0000313" key="4">
    <source>
        <dbReference type="EMBL" id="KAF2243507.1"/>
    </source>
</evidence>
<dbReference type="RefSeq" id="XP_033678511.1">
    <property type="nucleotide sequence ID" value="XM_033830138.1"/>
</dbReference>
<feature type="compositionally biased region" description="Pro residues" evidence="1">
    <location>
        <begin position="45"/>
        <end position="57"/>
    </location>
</feature>
<evidence type="ECO:0000256" key="2">
    <source>
        <dbReference type="SAM" id="SignalP"/>
    </source>
</evidence>
<evidence type="ECO:0000259" key="3">
    <source>
        <dbReference type="Pfam" id="PF00188"/>
    </source>
</evidence>
<feature type="chain" id="PRO_5025691871" description="SCP domain-containing protein" evidence="2">
    <location>
        <begin position="19"/>
        <end position="224"/>
    </location>
</feature>
<keyword evidence="5" id="KW-1185">Reference proteome</keyword>
<dbReference type="AlphaFoldDB" id="A0A6A6HZQ1"/>
<dbReference type="Pfam" id="PF00188">
    <property type="entry name" value="CAP"/>
    <property type="match status" value="1"/>
</dbReference>
<evidence type="ECO:0000256" key="1">
    <source>
        <dbReference type="SAM" id="MobiDB-lite"/>
    </source>
</evidence>
<feature type="region of interest" description="Disordered" evidence="1">
    <location>
        <begin position="42"/>
        <end position="61"/>
    </location>
</feature>
<dbReference type="OrthoDB" id="5350391at2759"/>
<dbReference type="InterPro" id="IPR014044">
    <property type="entry name" value="CAP_dom"/>
</dbReference>
<sequence length="224" mass="22893">MHAIATLSLLALAGSALAAPAPRQHRGPKIVYETKLVTVIVTPGQPHPTPAPEPQPEPSSQVVVPTTTVVKVETPSAPAAPPSSAVVESSAAPVATAPASTGYMAIVDEWRAKLGLSKLTEDSQLAANAERTCAEGNGQMVHQLFSGSMAQVLAPGGPEDFEHVFVGGWLCERPDMAGMDGICATASEGWAYAGQTGHADILTSPSYSKIGCGNAGGIWGCDLA</sequence>
<dbReference type="SUPFAM" id="SSF55797">
    <property type="entry name" value="PR-1-like"/>
    <property type="match status" value="1"/>
</dbReference>
<reference evidence="4" key="1">
    <citation type="journal article" date="2020" name="Stud. Mycol.">
        <title>101 Dothideomycetes genomes: a test case for predicting lifestyles and emergence of pathogens.</title>
        <authorList>
            <person name="Haridas S."/>
            <person name="Albert R."/>
            <person name="Binder M."/>
            <person name="Bloem J."/>
            <person name="Labutti K."/>
            <person name="Salamov A."/>
            <person name="Andreopoulos B."/>
            <person name="Baker S."/>
            <person name="Barry K."/>
            <person name="Bills G."/>
            <person name="Bluhm B."/>
            <person name="Cannon C."/>
            <person name="Castanera R."/>
            <person name="Culley D."/>
            <person name="Daum C."/>
            <person name="Ezra D."/>
            <person name="Gonzalez J."/>
            <person name="Henrissat B."/>
            <person name="Kuo A."/>
            <person name="Liang C."/>
            <person name="Lipzen A."/>
            <person name="Lutzoni F."/>
            <person name="Magnuson J."/>
            <person name="Mondo S."/>
            <person name="Nolan M."/>
            <person name="Ohm R."/>
            <person name="Pangilinan J."/>
            <person name="Park H.-J."/>
            <person name="Ramirez L."/>
            <person name="Alfaro M."/>
            <person name="Sun H."/>
            <person name="Tritt A."/>
            <person name="Yoshinaga Y."/>
            <person name="Zwiers L.-H."/>
            <person name="Turgeon B."/>
            <person name="Goodwin S."/>
            <person name="Spatafora J."/>
            <person name="Crous P."/>
            <person name="Grigoriev I."/>
        </authorList>
    </citation>
    <scope>NUCLEOTIDE SEQUENCE</scope>
    <source>
        <strain evidence="4">CBS 122368</strain>
    </source>
</reference>
<dbReference type="EMBL" id="ML987205">
    <property type="protein sequence ID" value="KAF2243507.1"/>
    <property type="molecule type" value="Genomic_DNA"/>
</dbReference>
<protein>
    <recommendedName>
        <fullName evidence="3">SCP domain-containing protein</fullName>
    </recommendedName>
</protein>
<dbReference type="Proteomes" id="UP000800094">
    <property type="component" value="Unassembled WGS sequence"/>
</dbReference>
<gene>
    <name evidence="4" type="ORF">BU26DRAFT_523797</name>
</gene>